<dbReference type="SUPFAM" id="SSF57667">
    <property type="entry name" value="beta-beta-alpha zinc fingers"/>
    <property type="match status" value="1"/>
</dbReference>
<feature type="non-terminal residue" evidence="8">
    <location>
        <position position="1"/>
    </location>
</feature>
<dbReference type="Proteomes" id="UP000290288">
    <property type="component" value="Unassembled WGS sequence"/>
</dbReference>
<dbReference type="Gene3D" id="3.30.160.60">
    <property type="entry name" value="Classic Zinc Finger"/>
    <property type="match status" value="2"/>
</dbReference>
<feature type="compositionally biased region" description="Low complexity" evidence="6">
    <location>
        <begin position="295"/>
        <end position="305"/>
    </location>
</feature>
<feature type="compositionally biased region" description="Pro residues" evidence="6">
    <location>
        <begin position="10"/>
        <end position="26"/>
    </location>
</feature>
<evidence type="ECO:0000256" key="4">
    <source>
        <dbReference type="ARBA" id="ARBA00022833"/>
    </source>
</evidence>
<evidence type="ECO:0000259" key="7">
    <source>
        <dbReference type="PROSITE" id="PS50157"/>
    </source>
</evidence>
<feature type="region of interest" description="Disordered" evidence="6">
    <location>
        <begin position="1"/>
        <end position="171"/>
    </location>
</feature>
<feature type="domain" description="C2H2-type" evidence="7">
    <location>
        <begin position="349"/>
        <end position="379"/>
    </location>
</feature>
<keyword evidence="2" id="KW-0677">Repeat</keyword>
<keyword evidence="3 5" id="KW-0863">Zinc-finger</keyword>
<feature type="domain" description="C2H2-type" evidence="7">
    <location>
        <begin position="380"/>
        <end position="407"/>
    </location>
</feature>
<dbReference type="PROSITE" id="PS00028">
    <property type="entry name" value="ZINC_FINGER_C2H2_1"/>
    <property type="match status" value="2"/>
</dbReference>
<dbReference type="GO" id="GO:0000978">
    <property type="term" value="F:RNA polymerase II cis-regulatory region sequence-specific DNA binding"/>
    <property type="evidence" value="ECO:0007669"/>
    <property type="project" value="TreeGrafter"/>
</dbReference>
<feature type="compositionally biased region" description="Low complexity" evidence="6">
    <location>
        <begin position="115"/>
        <end position="130"/>
    </location>
</feature>
<dbReference type="GO" id="GO:0008270">
    <property type="term" value="F:zinc ion binding"/>
    <property type="evidence" value="ECO:0007669"/>
    <property type="project" value="UniProtKB-KW"/>
</dbReference>
<dbReference type="EMBL" id="SDEE01000122">
    <property type="protein sequence ID" value="RXW21056.1"/>
    <property type="molecule type" value="Genomic_DNA"/>
</dbReference>
<reference evidence="8 9" key="1">
    <citation type="submission" date="2019-01" db="EMBL/GenBank/DDBJ databases">
        <title>Draft genome sequence of Psathyrella aberdarensis IHI B618.</title>
        <authorList>
            <person name="Buettner E."/>
            <person name="Kellner H."/>
        </authorList>
    </citation>
    <scope>NUCLEOTIDE SEQUENCE [LARGE SCALE GENOMIC DNA]</scope>
    <source>
        <strain evidence="8 9">IHI B618</strain>
    </source>
</reference>
<protein>
    <recommendedName>
        <fullName evidence="7">C2H2-type domain-containing protein</fullName>
    </recommendedName>
</protein>
<feature type="compositionally biased region" description="Acidic residues" evidence="6">
    <location>
        <begin position="132"/>
        <end position="143"/>
    </location>
</feature>
<dbReference type="PANTHER" id="PTHR23235:SF120">
    <property type="entry name" value="KRUPPEL-LIKE FACTOR 15"/>
    <property type="match status" value="1"/>
</dbReference>
<dbReference type="InterPro" id="IPR036236">
    <property type="entry name" value="Znf_C2H2_sf"/>
</dbReference>
<evidence type="ECO:0000313" key="9">
    <source>
        <dbReference type="Proteomes" id="UP000290288"/>
    </source>
</evidence>
<comment type="caution">
    <text evidence="8">The sequence shown here is derived from an EMBL/GenBank/DDBJ whole genome shotgun (WGS) entry which is preliminary data.</text>
</comment>
<evidence type="ECO:0000256" key="2">
    <source>
        <dbReference type="ARBA" id="ARBA00022737"/>
    </source>
</evidence>
<dbReference type="OrthoDB" id="6365676at2759"/>
<evidence type="ECO:0000256" key="1">
    <source>
        <dbReference type="ARBA" id="ARBA00022723"/>
    </source>
</evidence>
<dbReference type="SMART" id="SM00355">
    <property type="entry name" value="ZnF_C2H2"/>
    <property type="match status" value="2"/>
</dbReference>
<accession>A0A4Q2DNU4</accession>
<keyword evidence="1" id="KW-0479">Metal-binding</keyword>
<feature type="compositionally biased region" description="Polar residues" evidence="6">
    <location>
        <begin position="306"/>
        <end position="319"/>
    </location>
</feature>
<evidence type="ECO:0000256" key="3">
    <source>
        <dbReference type="ARBA" id="ARBA00022771"/>
    </source>
</evidence>
<proteinExistence type="predicted"/>
<dbReference type="PROSITE" id="PS50157">
    <property type="entry name" value="ZINC_FINGER_C2H2_2"/>
    <property type="match status" value="2"/>
</dbReference>
<dbReference type="FunFam" id="3.30.160.60:FF:000125">
    <property type="entry name" value="Putative zinc finger protein 143"/>
    <property type="match status" value="1"/>
</dbReference>
<dbReference type="InterPro" id="IPR013087">
    <property type="entry name" value="Znf_C2H2_type"/>
</dbReference>
<evidence type="ECO:0000256" key="6">
    <source>
        <dbReference type="SAM" id="MobiDB-lite"/>
    </source>
</evidence>
<evidence type="ECO:0000256" key="5">
    <source>
        <dbReference type="PROSITE-ProRule" id="PRU00042"/>
    </source>
</evidence>
<keyword evidence="4" id="KW-0862">Zinc</keyword>
<organism evidence="8 9">
    <name type="scientific">Candolleomyces aberdarensis</name>
    <dbReference type="NCBI Taxonomy" id="2316362"/>
    <lineage>
        <taxon>Eukaryota</taxon>
        <taxon>Fungi</taxon>
        <taxon>Dikarya</taxon>
        <taxon>Basidiomycota</taxon>
        <taxon>Agaricomycotina</taxon>
        <taxon>Agaricomycetes</taxon>
        <taxon>Agaricomycetidae</taxon>
        <taxon>Agaricales</taxon>
        <taxon>Agaricineae</taxon>
        <taxon>Psathyrellaceae</taxon>
        <taxon>Candolleomyces</taxon>
    </lineage>
</organism>
<evidence type="ECO:0000313" key="8">
    <source>
        <dbReference type="EMBL" id="RXW21056.1"/>
    </source>
</evidence>
<dbReference type="STRING" id="2316362.A0A4Q2DNU4"/>
<keyword evidence="9" id="KW-1185">Reference proteome</keyword>
<dbReference type="PANTHER" id="PTHR23235">
    <property type="entry name" value="KRUEPPEL-LIKE TRANSCRIPTION FACTOR"/>
    <property type="match status" value="1"/>
</dbReference>
<gene>
    <name evidence="8" type="ORF">EST38_g4799</name>
</gene>
<name>A0A4Q2DNU4_9AGAR</name>
<sequence length="407" mass="43951">RATVSAPGPRVYPAPFSPSPPPPDIPAPTKLTAPRTSVPTADPLVRVPQRTPAPRGLSGWQPENGSEVPLPDASFFDLKPPCPRPIVARPSPKPNLDSGISSTRLPAGRKRRSTRYTSVSSSAYGDALGSDDGGDEDDDDDDDVYRPSSSPARSETKSRSPSPGYDLPYPGTFRTIAEGVSVERRSSRRKGKAKGSAALALAVVTQLSKIQQADGVVSVEDAALASLFDEDNGDIGFEEKLRAMRPIRKRKNSAIPLPVPVPHLIKKSRGRKVPYVSPQPEDTSTPTEIEIAQMISSSSEASTSIRGQSTDESASQQSGDGRPVRSGRGTRGRRTSTPYSLAEGGKRSYMCEVPGCGKCFVRGEHLKRHVRSIHTYDKPHPCPYSGCDKTFSRRDNLGQHVRIHLQE</sequence>
<dbReference type="Pfam" id="PF00096">
    <property type="entry name" value="zf-C2H2"/>
    <property type="match status" value="2"/>
</dbReference>
<feature type="region of interest" description="Disordered" evidence="6">
    <location>
        <begin position="295"/>
        <end position="342"/>
    </location>
</feature>
<dbReference type="AlphaFoldDB" id="A0A4Q2DNU4"/>
<dbReference type="GO" id="GO:0000981">
    <property type="term" value="F:DNA-binding transcription factor activity, RNA polymerase II-specific"/>
    <property type="evidence" value="ECO:0007669"/>
    <property type="project" value="UniProtKB-ARBA"/>
</dbReference>